<evidence type="ECO:0000313" key="7">
    <source>
        <dbReference type="Proteomes" id="UP000444185"/>
    </source>
</evidence>
<comment type="caution">
    <text evidence="6">The sequence shown here is derived from an EMBL/GenBank/DDBJ whole genome shotgun (WGS) entry which is preliminary data.</text>
</comment>
<feature type="domain" description="Bacterial sugar transferase" evidence="5">
    <location>
        <begin position="271"/>
        <end position="459"/>
    </location>
</feature>
<dbReference type="InterPro" id="IPR003362">
    <property type="entry name" value="Bact_transf"/>
</dbReference>
<dbReference type="Pfam" id="PF02397">
    <property type="entry name" value="Bac_transf"/>
    <property type="match status" value="1"/>
</dbReference>
<keyword evidence="7" id="KW-1185">Reference proteome</keyword>
<dbReference type="GO" id="GO:0000271">
    <property type="term" value="P:polysaccharide biosynthetic process"/>
    <property type="evidence" value="ECO:0007669"/>
    <property type="project" value="UniProtKB-KW"/>
</dbReference>
<feature type="transmembrane region" description="Helical" evidence="4">
    <location>
        <begin position="98"/>
        <end position="117"/>
    </location>
</feature>
<sequence length="464" mass="51922">MNENSTITYSAPTSSPTTAERRGIHPRTRILQKYQLIVVDFGAMIASIIAALWLNGLSVEHPTFNVAAGSIPVLWICAAYFSAYSNSALVSYTRSVSGFARGLIAAVSICLLFLFAVKATNQISRLSLSMGLFGGAIIATLFRVYLVRRNRRRTGTFVDRVIVFEDDVAIHQSKNFSHVPVTHIDIEQALTNPAQLEAISQMVVGMDRVVVSCSRERRNEWSKLLRGLDVQGEIFDRALNEIGIVGTADLEGKRTFVVTPNALNLRQQLVKRLFDIVVASVAIFLLSPILLAAAIAILIEDGRPVLFLQRRTGQGNRSFNIFKFRSMSHALRDDAATMVTSRNDPRVTRVGNFIRKTSIDELPQLFNVLLGHMSVVGPRPHAIVGRVQERLYWDIDPRYWERHKIKPGMTGLAQVRGFRGATHEERHLTDRVAADLEYLADWSILKDIRILFATLRVVVHDSAY</sequence>
<keyword evidence="2" id="KW-0270">Exopolysaccharide synthesis</keyword>
<feature type="transmembrane region" description="Helical" evidence="4">
    <location>
        <begin position="66"/>
        <end position="86"/>
    </location>
</feature>
<dbReference type="RefSeq" id="WP_160607238.1">
    <property type="nucleotide sequence ID" value="NZ_WTYF01000004.1"/>
</dbReference>
<evidence type="ECO:0000256" key="1">
    <source>
        <dbReference type="ARBA" id="ARBA00006464"/>
    </source>
</evidence>
<protein>
    <submittedName>
        <fullName evidence="6">Sugar transferase</fullName>
    </submittedName>
</protein>
<accession>A0A844XXI1</accession>
<evidence type="ECO:0000256" key="2">
    <source>
        <dbReference type="ARBA" id="ARBA00023169"/>
    </source>
</evidence>
<evidence type="ECO:0000259" key="5">
    <source>
        <dbReference type="Pfam" id="PF02397"/>
    </source>
</evidence>
<evidence type="ECO:0000313" key="6">
    <source>
        <dbReference type="EMBL" id="MXO50660.1"/>
    </source>
</evidence>
<feature type="transmembrane region" description="Helical" evidence="4">
    <location>
        <begin position="273"/>
        <end position="299"/>
    </location>
</feature>
<dbReference type="Proteomes" id="UP000444185">
    <property type="component" value="Unassembled WGS sequence"/>
</dbReference>
<feature type="transmembrane region" description="Helical" evidence="4">
    <location>
        <begin position="34"/>
        <end position="54"/>
    </location>
</feature>
<dbReference type="PANTHER" id="PTHR30576">
    <property type="entry name" value="COLANIC BIOSYNTHESIS UDP-GLUCOSE LIPID CARRIER TRANSFERASE"/>
    <property type="match status" value="1"/>
</dbReference>
<evidence type="ECO:0000256" key="4">
    <source>
        <dbReference type="SAM" id="Phobius"/>
    </source>
</evidence>
<dbReference type="OrthoDB" id="9808602at2"/>
<keyword evidence="4" id="KW-1133">Transmembrane helix</keyword>
<dbReference type="EMBL" id="WTYF01000004">
    <property type="protein sequence ID" value="MXO50660.1"/>
    <property type="molecule type" value="Genomic_DNA"/>
</dbReference>
<dbReference type="AlphaFoldDB" id="A0A844XXI1"/>
<comment type="similarity">
    <text evidence="1">Belongs to the bacterial sugar transferase family.</text>
</comment>
<keyword evidence="4" id="KW-0472">Membrane</keyword>
<feature type="region of interest" description="Disordered" evidence="3">
    <location>
        <begin position="1"/>
        <end position="22"/>
    </location>
</feature>
<keyword evidence="6" id="KW-0808">Transferase</keyword>
<reference evidence="6 7" key="1">
    <citation type="submission" date="2019-12" db="EMBL/GenBank/DDBJ databases">
        <title>Genomic-based taxomic classification of the family Erythrobacteraceae.</title>
        <authorList>
            <person name="Xu L."/>
        </authorList>
    </citation>
    <scope>NUCLEOTIDE SEQUENCE [LARGE SCALE GENOMIC DNA]</scope>
    <source>
        <strain evidence="6 7">DSM 16225</strain>
    </source>
</reference>
<dbReference type="GO" id="GO:0016780">
    <property type="term" value="F:phosphotransferase activity, for other substituted phosphate groups"/>
    <property type="evidence" value="ECO:0007669"/>
    <property type="project" value="TreeGrafter"/>
</dbReference>
<feature type="transmembrane region" description="Helical" evidence="4">
    <location>
        <begin position="123"/>
        <end position="146"/>
    </location>
</feature>
<feature type="compositionally biased region" description="Low complexity" evidence="3">
    <location>
        <begin position="1"/>
        <end position="18"/>
    </location>
</feature>
<gene>
    <name evidence="6" type="ORF">GRI42_05000</name>
</gene>
<keyword evidence="4" id="KW-0812">Transmembrane</keyword>
<dbReference type="PANTHER" id="PTHR30576:SF0">
    <property type="entry name" value="UNDECAPRENYL-PHOSPHATE N-ACETYLGALACTOSAMINYL 1-PHOSPHATE TRANSFERASE-RELATED"/>
    <property type="match status" value="1"/>
</dbReference>
<evidence type="ECO:0000256" key="3">
    <source>
        <dbReference type="SAM" id="MobiDB-lite"/>
    </source>
</evidence>
<proteinExistence type="inferred from homology"/>
<organism evidence="6 7">
    <name type="scientific">Qipengyuania gaetbuli</name>
    <dbReference type="NCBI Taxonomy" id="266952"/>
    <lineage>
        <taxon>Bacteria</taxon>
        <taxon>Pseudomonadati</taxon>
        <taxon>Pseudomonadota</taxon>
        <taxon>Alphaproteobacteria</taxon>
        <taxon>Sphingomonadales</taxon>
        <taxon>Erythrobacteraceae</taxon>
        <taxon>Qipengyuania</taxon>
    </lineage>
</organism>
<name>A0A844XXI1_9SPHN</name>